<dbReference type="AlphaFoldDB" id="A0A3A9JKV2"/>
<evidence type="ECO:0000313" key="3">
    <source>
        <dbReference type="EMBL" id="RKK04354.1"/>
    </source>
</evidence>
<proteinExistence type="predicted"/>
<dbReference type="InterPro" id="IPR053202">
    <property type="entry name" value="EGF_Rcpt_Signaling_Reg"/>
</dbReference>
<dbReference type="EMBL" id="RAQU01000046">
    <property type="protein sequence ID" value="RKK04354.1"/>
    <property type="molecule type" value="Genomic_DNA"/>
</dbReference>
<evidence type="ECO:0000313" key="5">
    <source>
        <dbReference type="Proteomes" id="UP000274097"/>
    </source>
</evidence>
<comment type="caution">
    <text evidence="3">The sequence shown here is derived from an EMBL/GenBank/DDBJ whole genome shotgun (WGS) entry which is preliminary data.</text>
</comment>
<dbReference type="OrthoDB" id="9801609at2"/>
<protein>
    <submittedName>
        <fullName evidence="3">FkbM family methyltransferase</fullName>
    </submittedName>
</protein>
<gene>
    <name evidence="3" type="ORF">D6Z83_09840</name>
    <name evidence="4" type="ORF">EBE87_12480</name>
</gene>
<organism evidence="3 6">
    <name type="scientific">Teichococcus wenyumeiae</name>
    <dbReference type="NCBI Taxonomy" id="2478470"/>
    <lineage>
        <taxon>Bacteria</taxon>
        <taxon>Pseudomonadati</taxon>
        <taxon>Pseudomonadota</taxon>
        <taxon>Alphaproteobacteria</taxon>
        <taxon>Acetobacterales</taxon>
        <taxon>Roseomonadaceae</taxon>
        <taxon>Roseomonas</taxon>
    </lineage>
</organism>
<dbReference type="Pfam" id="PF05050">
    <property type="entry name" value="Methyltransf_21"/>
    <property type="match status" value="1"/>
</dbReference>
<keyword evidence="5" id="KW-1185">Reference proteome</keyword>
<keyword evidence="3" id="KW-0489">Methyltransferase</keyword>
<dbReference type="GO" id="GO:0006888">
    <property type="term" value="P:endoplasmic reticulum to Golgi vesicle-mediated transport"/>
    <property type="evidence" value="ECO:0007669"/>
    <property type="project" value="TreeGrafter"/>
</dbReference>
<sequence>MTLISFAQNGEDIVLWRALGHVENGFYIDVGACDPSDLSVTRLFYDRGWSGINVEPAKEFYDRCVAERPRDLNLNVAVAAHAGIMRFMNIPSTGLSTTLEDVAAKASERGWGVETRTVPALTLADICESTKVEEIHFLKIDVEGGERAVLEGADFQRFRPWVMVIEATQPLSTERNDHLWRDLVLNAGYEQAFFDGVNLYFVAAERRELIEKLAIPPNALDDFKPIAQHRAETEATERAAALEQLTARLAAEEQMTAALRSELDEANNSARQAAAAAKAQLDVAQRALANAERQIVQQEGLLRDRRAQIQRQTKMLEQIQHVVAQEIGSGHLPSSDLPGALRSHLAEKNYQLSLLRSQHSDVVQHRDSLLASTSWRVTSPLRKTRTAMHVLRSEPRHFLPLLVKNLRREQIRTLLPGLMLNPSGPQEANSMSLPANYGELSHRDKLVVLLRTDTMRQRKLISGT</sequence>
<dbReference type="Proteomes" id="UP000274097">
    <property type="component" value="Unassembled WGS sequence"/>
</dbReference>
<dbReference type="InterPro" id="IPR006342">
    <property type="entry name" value="FkbM_mtfrase"/>
</dbReference>
<dbReference type="GO" id="GO:0016197">
    <property type="term" value="P:endosomal transport"/>
    <property type="evidence" value="ECO:0007669"/>
    <property type="project" value="TreeGrafter"/>
</dbReference>
<dbReference type="EMBL" id="RFLX01000008">
    <property type="protein sequence ID" value="RMI24505.1"/>
    <property type="molecule type" value="Genomic_DNA"/>
</dbReference>
<dbReference type="InterPro" id="IPR029063">
    <property type="entry name" value="SAM-dependent_MTases_sf"/>
</dbReference>
<evidence type="ECO:0000313" key="4">
    <source>
        <dbReference type="EMBL" id="RMI24505.1"/>
    </source>
</evidence>
<dbReference type="Proteomes" id="UP000278036">
    <property type="component" value="Unassembled WGS sequence"/>
</dbReference>
<keyword evidence="1" id="KW-0175">Coiled coil</keyword>
<dbReference type="RefSeq" id="WP_120638147.1">
    <property type="nucleotide sequence ID" value="NZ_RAQU01000046.1"/>
</dbReference>
<dbReference type="GO" id="GO:0032259">
    <property type="term" value="P:methylation"/>
    <property type="evidence" value="ECO:0007669"/>
    <property type="project" value="UniProtKB-KW"/>
</dbReference>
<feature type="domain" description="Methyltransferase FkbM" evidence="2">
    <location>
        <begin position="29"/>
        <end position="190"/>
    </location>
</feature>
<dbReference type="SUPFAM" id="SSF53335">
    <property type="entry name" value="S-adenosyl-L-methionine-dependent methyltransferases"/>
    <property type="match status" value="1"/>
</dbReference>
<dbReference type="PANTHER" id="PTHR34009:SF2">
    <property type="entry name" value="PROTEIN STAR"/>
    <property type="match status" value="1"/>
</dbReference>
<evidence type="ECO:0000313" key="6">
    <source>
        <dbReference type="Proteomes" id="UP000278036"/>
    </source>
</evidence>
<reference evidence="3 6" key="1">
    <citation type="submission" date="2018-09" db="EMBL/GenBank/DDBJ databases">
        <title>Roseomonas sp. nov., isolated from feces of Tibetan antelopes in the Qinghai-Tibet plateau, China.</title>
        <authorList>
            <person name="Tian Z."/>
        </authorList>
    </citation>
    <scope>NUCLEOTIDE SEQUENCE [LARGE SCALE GENOMIC DNA]</scope>
    <source>
        <strain evidence="4 5">Z23</strain>
        <strain evidence="3 6">Z24</strain>
    </source>
</reference>
<evidence type="ECO:0000259" key="2">
    <source>
        <dbReference type="Pfam" id="PF05050"/>
    </source>
</evidence>
<name>A0A3A9JKV2_9PROT</name>
<keyword evidence="3" id="KW-0808">Transferase</keyword>
<dbReference type="PANTHER" id="PTHR34009">
    <property type="entry name" value="PROTEIN STAR"/>
    <property type="match status" value="1"/>
</dbReference>
<feature type="coiled-coil region" evidence="1">
    <location>
        <begin position="242"/>
        <end position="308"/>
    </location>
</feature>
<dbReference type="Gene3D" id="3.40.50.150">
    <property type="entry name" value="Vaccinia Virus protein VP39"/>
    <property type="match status" value="1"/>
</dbReference>
<dbReference type="NCBIfam" id="TIGR01444">
    <property type="entry name" value="fkbM_fam"/>
    <property type="match status" value="1"/>
</dbReference>
<dbReference type="InParanoid" id="A0A3A9JKV2"/>
<evidence type="ECO:0000256" key="1">
    <source>
        <dbReference type="SAM" id="Coils"/>
    </source>
</evidence>
<dbReference type="GO" id="GO:0005886">
    <property type="term" value="C:plasma membrane"/>
    <property type="evidence" value="ECO:0007669"/>
    <property type="project" value="TreeGrafter"/>
</dbReference>
<dbReference type="GO" id="GO:0008168">
    <property type="term" value="F:methyltransferase activity"/>
    <property type="evidence" value="ECO:0007669"/>
    <property type="project" value="UniProtKB-KW"/>
</dbReference>
<dbReference type="GO" id="GO:0005737">
    <property type="term" value="C:cytoplasm"/>
    <property type="evidence" value="ECO:0007669"/>
    <property type="project" value="GOC"/>
</dbReference>
<accession>A0A3A9JKV2</accession>